<dbReference type="SMR" id="A0A015JL73"/>
<dbReference type="InterPro" id="IPR000719">
    <property type="entry name" value="Prot_kinase_dom"/>
</dbReference>
<protein>
    <submittedName>
        <fullName evidence="2">Tpk1p</fullName>
    </submittedName>
</protein>
<evidence type="ECO:0000313" key="3">
    <source>
        <dbReference type="Proteomes" id="UP000022910"/>
    </source>
</evidence>
<comment type="caution">
    <text evidence="2">The sequence shown here is derived from an EMBL/GenBank/DDBJ whole genome shotgun (WGS) entry which is preliminary data.</text>
</comment>
<dbReference type="AlphaFoldDB" id="A0A015JL73"/>
<dbReference type="EMBL" id="JEMT01028061">
    <property type="protein sequence ID" value="EXX55664.1"/>
    <property type="molecule type" value="Genomic_DNA"/>
</dbReference>
<accession>A0A015JL73</accession>
<dbReference type="PANTHER" id="PTHR44329">
    <property type="entry name" value="SERINE/THREONINE-PROTEIN KINASE TNNI3K-RELATED"/>
    <property type="match status" value="1"/>
</dbReference>
<sequence length="384" mass="45538">MDSSTQSIINIIKKDNSLNDEILLKKTIMKIKKCEKCQNECFNLKTCEFCIKKYLEDRFLKWSSNNKEIDEWIQNFQKNFLKPDFIVEWIPYNNLQDIQYVTQGSFNKVKAIWTEGKYEKWDYERQELKRFGPQVVTIKYINMNKEQWLQEIKTHLLLSSTNSPVIRSYGLTKDYGNNNYMIITEIMPYNFKNYLQDNMNSLNWVQKFKILLDIAESLGSVHNNKLIHGDLHSEIIGYSTSREIWLIGDLRFCRPIDNPLNKNFGTMPYVSPEMLKQERMTTSSDIYSFAMIIWELSTGVQPFEDKRSELSAEIINGLRPNIMKGTPKSYSRLMEKCWDDDPSKRPDILIIQNEIKNILNNYFKNNMSQEEQAEMKSINYLKRN</sequence>
<gene>
    <name evidence="2" type="ORF">RirG_223470</name>
</gene>
<dbReference type="HOGENOM" id="CLU_000288_7_34_1"/>
<feature type="domain" description="Protein kinase" evidence="1">
    <location>
        <begin position="95"/>
        <end position="363"/>
    </location>
</feature>
<dbReference type="OrthoDB" id="4062651at2759"/>
<dbReference type="GO" id="GO:0005524">
    <property type="term" value="F:ATP binding"/>
    <property type="evidence" value="ECO:0007669"/>
    <property type="project" value="InterPro"/>
</dbReference>
<dbReference type="Pfam" id="PF07714">
    <property type="entry name" value="PK_Tyr_Ser-Thr"/>
    <property type="match status" value="1"/>
</dbReference>
<evidence type="ECO:0000259" key="1">
    <source>
        <dbReference type="PROSITE" id="PS50011"/>
    </source>
</evidence>
<dbReference type="PROSITE" id="PS50011">
    <property type="entry name" value="PROTEIN_KINASE_DOM"/>
    <property type="match status" value="1"/>
</dbReference>
<dbReference type="Proteomes" id="UP000022910">
    <property type="component" value="Unassembled WGS sequence"/>
</dbReference>
<dbReference type="Gene3D" id="1.10.510.10">
    <property type="entry name" value="Transferase(Phosphotransferase) domain 1"/>
    <property type="match status" value="1"/>
</dbReference>
<dbReference type="InterPro" id="IPR011009">
    <property type="entry name" value="Kinase-like_dom_sf"/>
</dbReference>
<organism evidence="2 3">
    <name type="scientific">Rhizophagus irregularis (strain DAOM 197198w)</name>
    <name type="common">Glomus intraradices</name>
    <dbReference type="NCBI Taxonomy" id="1432141"/>
    <lineage>
        <taxon>Eukaryota</taxon>
        <taxon>Fungi</taxon>
        <taxon>Fungi incertae sedis</taxon>
        <taxon>Mucoromycota</taxon>
        <taxon>Glomeromycotina</taxon>
        <taxon>Glomeromycetes</taxon>
        <taxon>Glomerales</taxon>
        <taxon>Glomeraceae</taxon>
        <taxon>Rhizophagus</taxon>
    </lineage>
</organism>
<dbReference type="SUPFAM" id="SSF56112">
    <property type="entry name" value="Protein kinase-like (PK-like)"/>
    <property type="match status" value="1"/>
</dbReference>
<keyword evidence="3" id="KW-1185">Reference proteome</keyword>
<dbReference type="InterPro" id="IPR051681">
    <property type="entry name" value="Ser/Thr_Kinases-Pseudokinases"/>
</dbReference>
<reference evidence="2 3" key="1">
    <citation type="submission" date="2014-02" db="EMBL/GenBank/DDBJ databases">
        <title>Single nucleus genome sequencing reveals high similarity among nuclei of an endomycorrhizal fungus.</title>
        <authorList>
            <person name="Lin K."/>
            <person name="Geurts R."/>
            <person name="Zhang Z."/>
            <person name="Limpens E."/>
            <person name="Saunders D.G."/>
            <person name="Mu D."/>
            <person name="Pang E."/>
            <person name="Cao H."/>
            <person name="Cha H."/>
            <person name="Lin T."/>
            <person name="Zhou Q."/>
            <person name="Shang Y."/>
            <person name="Li Y."/>
            <person name="Ivanov S."/>
            <person name="Sharma T."/>
            <person name="Velzen R.V."/>
            <person name="Ruijter N.D."/>
            <person name="Aanen D.K."/>
            <person name="Win J."/>
            <person name="Kamoun S."/>
            <person name="Bisseling T."/>
            <person name="Huang S."/>
        </authorList>
    </citation>
    <scope>NUCLEOTIDE SEQUENCE [LARGE SCALE GENOMIC DNA]</scope>
    <source>
        <strain evidence="3">DAOM197198w</strain>
    </source>
</reference>
<name>A0A015JL73_RHIIW</name>
<evidence type="ECO:0000313" key="2">
    <source>
        <dbReference type="EMBL" id="EXX55664.1"/>
    </source>
</evidence>
<proteinExistence type="predicted"/>
<dbReference type="InterPro" id="IPR001245">
    <property type="entry name" value="Ser-Thr/Tyr_kinase_cat_dom"/>
</dbReference>
<dbReference type="GO" id="GO:0004674">
    <property type="term" value="F:protein serine/threonine kinase activity"/>
    <property type="evidence" value="ECO:0007669"/>
    <property type="project" value="TreeGrafter"/>
</dbReference>